<feature type="region of interest" description="Disordered" evidence="1">
    <location>
        <begin position="1"/>
        <end position="80"/>
    </location>
</feature>
<name>A0ABC8UAU8_9AQUA</name>
<sequence length="320" mass="35230">MSIEEAVTEGQGHIGKQKGVTHKQVNEASTNPEGKAPASINKGKSKATAQLDLHKGALEPANNSQQRQGPPPPKKSWSQVSEDANFVEAFDFRMDMEDKTETTKPDMNATSNKDEGKTIITPLRDVGGSMEVPQPGKSPPQTGNMIANSSSVVKLVANLCPNGPQNETQVTTNIIIAIIVSDKNHTEQFAKPIMSPNKFGSLNMDGGEIVVDLSSIPCTNSGNAAINKRQVLEVKSIGHKPEVENLPELVDLKFSGCLFTWSDRRIEVGCIVKKFNRVLVNEEWNIIFQQLAKRPFKFFNFLAKRLDFLPMVKQILREPI</sequence>
<evidence type="ECO:0000313" key="2">
    <source>
        <dbReference type="EMBL" id="CAK9178138.1"/>
    </source>
</evidence>
<reference evidence="2 3" key="1">
    <citation type="submission" date="2024-02" db="EMBL/GenBank/DDBJ databases">
        <authorList>
            <person name="Vignale AGUSTIN F."/>
            <person name="Sosa J E."/>
            <person name="Modenutti C."/>
        </authorList>
    </citation>
    <scope>NUCLEOTIDE SEQUENCE [LARGE SCALE GENOMIC DNA]</scope>
</reference>
<dbReference type="AlphaFoldDB" id="A0ABC8UAU8"/>
<dbReference type="EMBL" id="CAUOFW020007235">
    <property type="protein sequence ID" value="CAK9178138.1"/>
    <property type="molecule type" value="Genomic_DNA"/>
</dbReference>
<dbReference type="Proteomes" id="UP001642360">
    <property type="component" value="Unassembled WGS sequence"/>
</dbReference>
<evidence type="ECO:0000313" key="3">
    <source>
        <dbReference type="Proteomes" id="UP001642360"/>
    </source>
</evidence>
<protein>
    <submittedName>
        <fullName evidence="2">Uncharacterized protein</fullName>
    </submittedName>
</protein>
<evidence type="ECO:0000256" key="1">
    <source>
        <dbReference type="SAM" id="MobiDB-lite"/>
    </source>
</evidence>
<organism evidence="2 3">
    <name type="scientific">Ilex paraguariensis</name>
    <name type="common">yerba mate</name>
    <dbReference type="NCBI Taxonomy" id="185542"/>
    <lineage>
        <taxon>Eukaryota</taxon>
        <taxon>Viridiplantae</taxon>
        <taxon>Streptophyta</taxon>
        <taxon>Embryophyta</taxon>
        <taxon>Tracheophyta</taxon>
        <taxon>Spermatophyta</taxon>
        <taxon>Magnoliopsida</taxon>
        <taxon>eudicotyledons</taxon>
        <taxon>Gunneridae</taxon>
        <taxon>Pentapetalae</taxon>
        <taxon>asterids</taxon>
        <taxon>campanulids</taxon>
        <taxon>Aquifoliales</taxon>
        <taxon>Aquifoliaceae</taxon>
        <taxon>Ilex</taxon>
    </lineage>
</organism>
<gene>
    <name evidence="2" type="ORF">ILEXP_LOCUS48056</name>
</gene>
<comment type="caution">
    <text evidence="2">The sequence shown here is derived from an EMBL/GenBank/DDBJ whole genome shotgun (WGS) entry which is preliminary data.</text>
</comment>
<keyword evidence="3" id="KW-1185">Reference proteome</keyword>
<proteinExistence type="predicted"/>
<accession>A0ABC8UAU8</accession>